<comment type="similarity">
    <text evidence="2">Belongs to the DivIVA family.</text>
</comment>
<keyword evidence="4" id="KW-0963">Cytoplasm</keyword>
<keyword evidence="6" id="KW-0175">Coiled coil</keyword>
<sequence>MAITPDDVRTVVFKSSSLLRHGYDMGEVDDFLDEVALAMDDLIRAQQHQSPQPPAPRPGPARSESVPPQEAPPTPDQHQVVGELRARVRDLESELAARKAAPAPAPPPAPQPRPAPGNDLLQRLDELERENERLRKESEKDLMGISSRAVNLLSQAQRTADQTIADADKYARDLVMNARAQFQEILQRAQALSRVSGNGLASGASGPTTTELEYVRSCAQLAQAQLHALLATLPPEVSTQSRHPSAEM</sequence>
<feature type="compositionally biased region" description="Pro residues" evidence="9">
    <location>
        <begin position="103"/>
        <end position="115"/>
    </location>
</feature>
<comment type="subcellular location">
    <subcellularLocation>
        <location evidence="1">Cytoplasm</location>
    </subcellularLocation>
</comment>
<feature type="region of interest" description="Disordered" evidence="9">
    <location>
        <begin position="94"/>
        <end position="119"/>
    </location>
</feature>
<dbReference type="RefSeq" id="WP_072739416.1">
    <property type="nucleotide sequence ID" value="NZ_CP048813.1"/>
</dbReference>
<evidence type="ECO:0000256" key="2">
    <source>
        <dbReference type="ARBA" id="ARBA00009008"/>
    </source>
</evidence>
<evidence type="ECO:0000256" key="1">
    <source>
        <dbReference type="ARBA" id="ARBA00004496"/>
    </source>
</evidence>
<evidence type="ECO:0000256" key="6">
    <source>
        <dbReference type="ARBA" id="ARBA00023054"/>
    </source>
</evidence>
<reference evidence="10 11" key="1">
    <citation type="submission" date="2016-10" db="EMBL/GenBank/DDBJ databases">
        <authorList>
            <person name="de Groot N.N."/>
        </authorList>
    </citation>
    <scope>NUCLEOTIDE SEQUENCE [LARGE SCALE GENOMIC DNA]</scope>
    <source>
        <strain evidence="10 11">DSM 44892</strain>
    </source>
</reference>
<keyword evidence="5" id="KW-0132">Cell division</keyword>
<keyword evidence="11" id="KW-1185">Reference proteome</keyword>
<dbReference type="EMBL" id="FNDN01000013">
    <property type="protein sequence ID" value="SDI93038.1"/>
    <property type="molecule type" value="Genomic_DNA"/>
</dbReference>
<dbReference type="AlphaFoldDB" id="A0A1G8PL72"/>
<evidence type="ECO:0000313" key="10">
    <source>
        <dbReference type="EMBL" id="SDI93038.1"/>
    </source>
</evidence>
<organism evidence="10 11">
    <name type="scientific">Rhodococcus triatomae</name>
    <dbReference type="NCBI Taxonomy" id="300028"/>
    <lineage>
        <taxon>Bacteria</taxon>
        <taxon>Bacillati</taxon>
        <taxon>Actinomycetota</taxon>
        <taxon>Actinomycetes</taxon>
        <taxon>Mycobacteriales</taxon>
        <taxon>Nocardiaceae</taxon>
        <taxon>Rhodococcus</taxon>
    </lineage>
</organism>
<dbReference type="Gene3D" id="6.10.250.660">
    <property type="match status" value="1"/>
</dbReference>
<name>A0A1G8PL72_9NOCA</name>
<evidence type="ECO:0000256" key="8">
    <source>
        <dbReference type="ARBA" id="ARBA00031737"/>
    </source>
</evidence>
<dbReference type="InterPro" id="IPR019933">
    <property type="entry name" value="DivIVA_domain"/>
</dbReference>
<accession>A0A1G8PL72</accession>
<evidence type="ECO:0000256" key="3">
    <source>
        <dbReference type="ARBA" id="ARBA00018787"/>
    </source>
</evidence>
<dbReference type="Proteomes" id="UP000183263">
    <property type="component" value="Unassembled WGS sequence"/>
</dbReference>
<feature type="region of interest" description="Disordered" evidence="9">
    <location>
        <begin position="46"/>
        <end position="81"/>
    </location>
</feature>
<dbReference type="GO" id="GO:0051301">
    <property type="term" value="P:cell division"/>
    <property type="evidence" value="ECO:0007669"/>
    <property type="project" value="UniProtKB-KW"/>
</dbReference>
<dbReference type="NCBIfam" id="TIGR03544">
    <property type="entry name" value="DivI1A_domain"/>
    <property type="match status" value="1"/>
</dbReference>
<evidence type="ECO:0000313" key="11">
    <source>
        <dbReference type="Proteomes" id="UP000183263"/>
    </source>
</evidence>
<keyword evidence="7" id="KW-0131">Cell cycle</keyword>
<dbReference type="GO" id="GO:0005737">
    <property type="term" value="C:cytoplasm"/>
    <property type="evidence" value="ECO:0007669"/>
    <property type="project" value="UniProtKB-SubCell"/>
</dbReference>
<dbReference type="PANTHER" id="PTHR35794:SF2">
    <property type="entry name" value="CELL DIVISION PROTEIN DIVIVA"/>
    <property type="match status" value="1"/>
</dbReference>
<gene>
    <name evidence="10" type="ORF">SAMN05444695_11363</name>
</gene>
<dbReference type="PANTHER" id="PTHR35794">
    <property type="entry name" value="CELL DIVISION PROTEIN DIVIVA"/>
    <property type="match status" value="1"/>
</dbReference>
<protein>
    <recommendedName>
        <fullName evidence="3">Cell wall synthesis protein Wag31</fullName>
    </recommendedName>
    <alternativeName>
        <fullName evidence="8">Antigen 84</fullName>
    </alternativeName>
</protein>
<evidence type="ECO:0000256" key="7">
    <source>
        <dbReference type="ARBA" id="ARBA00023306"/>
    </source>
</evidence>
<evidence type="ECO:0000256" key="9">
    <source>
        <dbReference type="SAM" id="MobiDB-lite"/>
    </source>
</evidence>
<evidence type="ECO:0000256" key="5">
    <source>
        <dbReference type="ARBA" id="ARBA00022618"/>
    </source>
</evidence>
<dbReference type="InterPro" id="IPR007793">
    <property type="entry name" value="DivIVA_fam"/>
</dbReference>
<proteinExistence type="inferred from homology"/>
<evidence type="ECO:0000256" key="4">
    <source>
        <dbReference type="ARBA" id="ARBA00022490"/>
    </source>
</evidence>